<dbReference type="Gene3D" id="1.20.59.10">
    <property type="entry name" value="Chorismate mutase"/>
    <property type="match status" value="1"/>
</dbReference>
<evidence type="ECO:0000256" key="4">
    <source>
        <dbReference type="ARBA" id="ARBA00023235"/>
    </source>
</evidence>
<dbReference type="NCBIfam" id="NF006741">
    <property type="entry name" value="PRK09269.1"/>
    <property type="match status" value="1"/>
</dbReference>
<evidence type="ECO:0000313" key="9">
    <source>
        <dbReference type="Proteomes" id="UP000466681"/>
    </source>
</evidence>
<proteinExistence type="predicted"/>
<dbReference type="PANTHER" id="PTHR38041:SF2">
    <property type="entry name" value="SECRETED CHORISMATE MUTASE"/>
    <property type="match status" value="1"/>
</dbReference>
<evidence type="ECO:0000256" key="3">
    <source>
        <dbReference type="ARBA" id="ARBA00022729"/>
    </source>
</evidence>
<comment type="catalytic activity">
    <reaction evidence="5">
        <text>chorismate = prephenate</text>
        <dbReference type="Rhea" id="RHEA:13897"/>
        <dbReference type="ChEBI" id="CHEBI:29748"/>
        <dbReference type="ChEBI" id="CHEBI:29934"/>
        <dbReference type="EC" id="5.4.99.5"/>
    </reaction>
</comment>
<gene>
    <name evidence="8" type="ORF">MMOR_16090</name>
</gene>
<organism evidence="8 9">
    <name type="scientific">Mycolicibacterium moriokaense</name>
    <dbReference type="NCBI Taxonomy" id="39691"/>
    <lineage>
        <taxon>Bacteria</taxon>
        <taxon>Bacillati</taxon>
        <taxon>Actinomycetota</taxon>
        <taxon>Actinomycetes</taxon>
        <taxon>Mycobacteriales</taxon>
        <taxon>Mycobacteriaceae</taxon>
        <taxon>Mycolicibacterium</taxon>
    </lineage>
</organism>
<comment type="pathway">
    <text evidence="1 5">Metabolic intermediate biosynthesis; prephenate biosynthesis; prephenate from chorismate: step 1/1.</text>
</comment>
<evidence type="ECO:0000256" key="1">
    <source>
        <dbReference type="ARBA" id="ARBA00004817"/>
    </source>
</evidence>
<comment type="function">
    <text evidence="5">Catalyzes the Claisen rearrangement of chorismate to prephenate.</text>
</comment>
<evidence type="ECO:0000259" key="7">
    <source>
        <dbReference type="PROSITE" id="PS51168"/>
    </source>
</evidence>
<protein>
    <recommendedName>
        <fullName evidence="2 5">Chorismate mutase</fullName>
        <ecNumber evidence="2 5">5.4.99.5</ecNumber>
    </recommendedName>
</protein>
<sequence length="190" mass="19751">MIPNRSVLLLGAALVTGQIVLTPAAAAQPVLPFYQLVDAAAQRLATADPIAAAKWINGGALTDPARANQVLDSAAADATAHGIDPQYVRTVFTDQIGASEGVQYTRFGQWKFDPATAPTTAPDLSASRAQIDGLNKTLVDEVALHWNSLHSQGCAADLADAKAAVVAARGLDPLYQQALSSATRSFCSPT</sequence>
<feature type="domain" description="Chorismate mutase" evidence="7">
    <location>
        <begin position="15"/>
        <end position="107"/>
    </location>
</feature>
<accession>A0AAD1H871</accession>
<dbReference type="EMBL" id="AP022560">
    <property type="protein sequence ID" value="BBX00673.1"/>
    <property type="molecule type" value="Genomic_DNA"/>
</dbReference>
<feature type="signal peptide" evidence="6">
    <location>
        <begin position="1"/>
        <end position="27"/>
    </location>
</feature>
<dbReference type="EC" id="5.4.99.5" evidence="2 5"/>
<dbReference type="Proteomes" id="UP000466681">
    <property type="component" value="Chromosome"/>
</dbReference>
<dbReference type="GO" id="GO:0009697">
    <property type="term" value="P:salicylic acid biosynthetic process"/>
    <property type="evidence" value="ECO:0007669"/>
    <property type="project" value="TreeGrafter"/>
</dbReference>
<dbReference type="SUPFAM" id="SSF48600">
    <property type="entry name" value="Chorismate mutase II"/>
    <property type="match status" value="1"/>
</dbReference>
<dbReference type="AlphaFoldDB" id="A0AAD1H871"/>
<dbReference type="SMART" id="SM00830">
    <property type="entry name" value="CM_2"/>
    <property type="match status" value="1"/>
</dbReference>
<evidence type="ECO:0000313" key="8">
    <source>
        <dbReference type="EMBL" id="BBX00673.1"/>
    </source>
</evidence>
<dbReference type="InterPro" id="IPR036979">
    <property type="entry name" value="CM_dom_sf"/>
</dbReference>
<dbReference type="InterPro" id="IPR008240">
    <property type="entry name" value="Chorismate_mutase_periplasmic"/>
</dbReference>
<keyword evidence="9" id="KW-1185">Reference proteome</keyword>
<dbReference type="Pfam" id="PF01817">
    <property type="entry name" value="CM_2"/>
    <property type="match status" value="1"/>
</dbReference>
<dbReference type="GO" id="GO:0004106">
    <property type="term" value="F:chorismate mutase activity"/>
    <property type="evidence" value="ECO:0007669"/>
    <property type="project" value="UniProtKB-EC"/>
</dbReference>
<dbReference type="PIRSF" id="PIRSF026640">
    <property type="entry name" value="Peripl_chor_mut"/>
    <property type="match status" value="1"/>
</dbReference>
<dbReference type="PROSITE" id="PS51168">
    <property type="entry name" value="CHORISMATE_MUT_2"/>
    <property type="match status" value="1"/>
</dbReference>
<dbReference type="InterPro" id="IPR002701">
    <property type="entry name" value="CM_II_prokaryot"/>
</dbReference>
<evidence type="ECO:0000256" key="6">
    <source>
        <dbReference type="SAM" id="SignalP"/>
    </source>
</evidence>
<dbReference type="GO" id="GO:0046417">
    <property type="term" value="P:chorismate metabolic process"/>
    <property type="evidence" value="ECO:0007669"/>
    <property type="project" value="InterPro"/>
</dbReference>
<dbReference type="NCBIfam" id="TIGR01806">
    <property type="entry name" value="CM_mono2"/>
    <property type="match status" value="1"/>
</dbReference>
<name>A0AAD1H871_9MYCO</name>
<dbReference type="KEGG" id="mmor:MMOR_16090"/>
<dbReference type="InterPro" id="IPR051331">
    <property type="entry name" value="Chorismate_mutase-related"/>
</dbReference>
<evidence type="ECO:0000256" key="2">
    <source>
        <dbReference type="ARBA" id="ARBA00012404"/>
    </source>
</evidence>
<keyword evidence="3 6" id="KW-0732">Signal</keyword>
<keyword evidence="4 5" id="KW-0413">Isomerase</keyword>
<evidence type="ECO:0000256" key="5">
    <source>
        <dbReference type="PIRNR" id="PIRNR026640"/>
    </source>
</evidence>
<dbReference type="InterPro" id="IPR036263">
    <property type="entry name" value="Chorismate_II_sf"/>
</dbReference>
<feature type="chain" id="PRO_5041966280" description="Chorismate mutase" evidence="6">
    <location>
        <begin position="28"/>
        <end position="190"/>
    </location>
</feature>
<dbReference type="PANTHER" id="PTHR38041">
    <property type="entry name" value="CHORISMATE MUTASE"/>
    <property type="match status" value="1"/>
</dbReference>
<reference evidence="8 9" key="1">
    <citation type="journal article" date="2019" name="Emerg. Microbes Infect.">
        <title>Comprehensive subspecies identification of 175 nontuberculous mycobacteria species based on 7547 genomic profiles.</title>
        <authorList>
            <person name="Matsumoto Y."/>
            <person name="Kinjo T."/>
            <person name="Motooka D."/>
            <person name="Nabeya D."/>
            <person name="Jung N."/>
            <person name="Uechi K."/>
            <person name="Horii T."/>
            <person name="Iida T."/>
            <person name="Fujita J."/>
            <person name="Nakamura S."/>
        </authorList>
    </citation>
    <scope>NUCLEOTIDE SEQUENCE [LARGE SCALE GENOMIC DNA]</scope>
    <source>
        <strain evidence="8 9">JCM 6375</strain>
    </source>
</reference>